<evidence type="ECO:0000313" key="1">
    <source>
        <dbReference type="WBParaSite" id="SCUD_0001311901-mRNA-1"/>
    </source>
</evidence>
<dbReference type="AlphaFoldDB" id="A0A183KDM4"/>
<accession>A0A183KDM4</accession>
<name>A0A183KDM4_9TREM</name>
<proteinExistence type="predicted"/>
<organism evidence="1">
    <name type="scientific">Schistosoma curassoni</name>
    <dbReference type="NCBI Taxonomy" id="6186"/>
    <lineage>
        <taxon>Eukaryota</taxon>
        <taxon>Metazoa</taxon>
        <taxon>Spiralia</taxon>
        <taxon>Lophotrochozoa</taxon>
        <taxon>Platyhelminthes</taxon>
        <taxon>Trematoda</taxon>
        <taxon>Digenea</taxon>
        <taxon>Strigeidida</taxon>
        <taxon>Schistosomatoidea</taxon>
        <taxon>Schistosomatidae</taxon>
        <taxon>Schistosoma</taxon>
    </lineage>
</organism>
<sequence length="58" mass="6675">MVSWPTGWTTNCGGPDESIPSMLTELRIGSDLTLICFDTRRYTSGYLLIKSLTRYNRW</sequence>
<protein>
    <submittedName>
        <fullName evidence="1">Ig-like domain-containing protein</fullName>
    </submittedName>
</protein>
<dbReference type="WBParaSite" id="SCUD_0001311901-mRNA-1">
    <property type="protein sequence ID" value="SCUD_0001311901-mRNA-1"/>
    <property type="gene ID" value="SCUD_0001311901"/>
</dbReference>
<reference evidence="1" key="1">
    <citation type="submission" date="2016-06" db="UniProtKB">
        <authorList>
            <consortium name="WormBaseParasite"/>
        </authorList>
    </citation>
    <scope>IDENTIFICATION</scope>
</reference>